<dbReference type="STRING" id="661399.AQJ67_42100"/>
<feature type="domain" description="ABC transporter" evidence="6">
    <location>
        <begin position="1"/>
        <end position="228"/>
    </location>
</feature>
<dbReference type="Proteomes" id="UP000053429">
    <property type="component" value="Unassembled WGS sequence"/>
</dbReference>
<evidence type="ECO:0000256" key="1">
    <source>
        <dbReference type="ARBA" id="ARBA00004202"/>
    </source>
</evidence>
<evidence type="ECO:0000256" key="3">
    <source>
        <dbReference type="ARBA" id="ARBA00022741"/>
    </source>
</evidence>
<dbReference type="EMBL" id="LMWY01000064">
    <property type="protein sequence ID" value="KUN91704.1"/>
    <property type="molecule type" value="Genomic_DNA"/>
</dbReference>
<dbReference type="CDD" id="cd03230">
    <property type="entry name" value="ABC_DR_subfamily_A"/>
    <property type="match status" value="1"/>
</dbReference>
<dbReference type="PROSITE" id="PS00211">
    <property type="entry name" value="ABC_TRANSPORTER_1"/>
    <property type="match status" value="1"/>
</dbReference>
<sequence length="294" mass="32718">MRYGTTDVLNGVDLRVHQGEVVALLGPNGAGKTTTIEILEGFRRRSAGQVRVLGTDPDHGDEAWRARLGVVLQSWRDHRRWRVRELLSHLGSYYAPYGTPGRPRPFDPDELIARVGLTGQATTMLTKLSGGQRRRLDVAIGLVGRPDLLFLDEPTVGFDPQARQEFHDLVHRLSAEEDTAIVLTTHDLDEAEKLSDRILILMGGQIVADSTAAQLARQVAGKTEVRFTHAGRSHVRTVEDATDYVRELFARHGAAIEDLEVRRARLEDVYLTMVREFESGRPSAVQSAWTEAAL</sequence>
<dbReference type="Gene3D" id="3.40.50.300">
    <property type="entry name" value="P-loop containing nucleotide triphosphate hydrolases"/>
    <property type="match status" value="1"/>
</dbReference>
<dbReference type="PANTHER" id="PTHR42711">
    <property type="entry name" value="ABC TRANSPORTER ATP-BINDING PROTEIN"/>
    <property type="match status" value="1"/>
</dbReference>
<gene>
    <name evidence="7" type="ORF">AQJ67_42100</name>
</gene>
<reference evidence="7 8" key="1">
    <citation type="submission" date="2015-10" db="EMBL/GenBank/DDBJ databases">
        <title>Draft genome sequence of Streptomyces caeruleatus NRRL B-24802, type strain for the species Streptomyces caeruleatus.</title>
        <authorList>
            <person name="Ruckert C."/>
            <person name="Winkler A."/>
            <person name="Kalinowski J."/>
            <person name="Kampfer P."/>
            <person name="Glaeser S."/>
        </authorList>
    </citation>
    <scope>NUCLEOTIDE SEQUENCE [LARGE SCALE GENOMIC DNA]</scope>
    <source>
        <strain evidence="7 8">NRRL B-24802</strain>
    </source>
</reference>
<keyword evidence="5" id="KW-0046">Antibiotic resistance</keyword>
<keyword evidence="8" id="KW-1185">Reference proteome</keyword>
<accession>A0A101TG21</accession>
<evidence type="ECO:0000256" key="4">
    <source>
        <dbReference type="ARBA" id="ARBA00022840"/>
    </source>
</evidence>
<dbReference type="Pfam" id="PF00005">
    <property type="entry name" value="ABC_tran"/>
    <property type="match status" value="1"/>
</dbReference>
<keyword evidence="2" id="KW-0813">Transport</keyword>
<dbReference type="InterPro" id="IPR017871">
    <property type="entry name" value="ABC_transporter-like_CS"/>
</dbReference>
<evidence type="ECO:0000256" key="5">
    <source>
        <dbReference type="ARBA" id="ARBA00023251"/>
    </source>
</evidence>
<evidence type="ECO:0000313" key="7">
    <source>
        <dbReference type="EMBL" id="KUN91704.1"/>
    </source>
</evidence>
<dbReference type="PROSITE" id="PS50893">
    <property type="entry name" value="ABC_TRANSPORTER_2"/>
    <property type="match status" value="1"/>
</dbReference>
<dbReference type="InterPro" id="IPR003439">
    <property type="entry name" value="ABC_transporter-like_ATP-bd"/>
</dbReference>
<dbReference type="GO" id="GO:0005886">
    <property type="term" value="C:plasma membrane"/>
    <property type="evidence" value="ECO:0007669"/>
    <property type="project" value="UniProtKB-SubCell"/>
</dbReference>
<evidence type="ECO:0000313" key="8">
    <source>
        <dbReference type="Proteomes" id="UP000053429"/>
    </source>
</evidence>
<dbReference type="SUPFAM" id="SSF52540">
    <property type="entry name" value="P-loop containing nucleoside triphosphate hydrolases"/>
    <property type="match status" value="1"/>
</dbReference>
<evidence type="ECO:0000256" key="2">
    <source>
        <dbReference type="ARBA" id="ARBA00022448"/>
    </source>
</evidence>
<keyword evidence="4 7" id="KW-0067">ATP-binding</keyword>
<comment type="caution">
    <text evidence="7">The sequence shown here is derived from an EMBL/GenBank/DDBJ whole genome shotgun (WGS) entry which is preliminary data.</text>
</comment>
<dbReference type="SMART" id="SM00382">
    <property type="entry name" value="AAA"/>
    <property type="match status" value="1"/>
</dbReference>
<dbReference type="GO" id="GO:0016887">
    <property type="term" value="F:ATP hydrolysis activity"/>
    <property type="evidence" value="ECO:0007669"/>
    <property type="project" value="InterPro"/>
</dbReference>
<name>A0A101TG21_9ACTN</name>
<dbReference type="GO" id="GO:0046677">
    <property type="term" value="P:response to antibiotic"/>
    <property type="evidence" value="ECO:0007669"/>
    <property type="project" value="UniProtKB-KW"/>
</dbReference>
<keyword evidence="3" id="KW-0547">Nucleotide-binding</keyword>
<proteinExistence type="predicted"/>
<protein>
    <submittedName>
        <fullName evidence="7">Multidrug ABC transporter ATP-binding protein</fullName>
    </submittedName>
</protein>
<dbReference type="GO" id="GO:0005524">
    <property type="term" value="F:ATP binding"/>
    <property type="evidence" value="ECO:0007669"/>
    <property type="project" value="UniProtKB-KW"/>
</dbReference>
<organism evidence="7 8">
    <name type="scientific">Streptomyces caeruleatus</name>
    <dbReference type="NCBI Taxonomy" id="661399"/>
    <lineage>
        <taxon>Bacteria</taxon>
        <taxon>Bacillati</taxon>
        <taxon>Actinomycetota</taxon>
        <taxon>Actinomycetes</taxon>
        <taxon>Kitasatosporales</taxon>
        <taxon>Streptomycetaceae</taxon>
        <taxon>Streptomyces</taxon>
    </lineage>
</organism>
<dbReference type="InterPro" id="IPR027417">
    <property type="entry name" value="P-loop_NTPase"/>
</dbReference>
<dbReference type="PANTHER" id="PTHR42711:SF16">
    <property type="entry name" value="ABC TRANSPORTER ATP-BINDING PROTEIN"/>
    <property type="match status" value="1"/>
</dbReference>
<evidence type="ECO:0000259" key="6">
    <source>
        <dbReference type="PROSITE" id="PS50893"/>
    </source>
</evidence>
<comment type="subcellular location">
    <subcellularLocation>
        <location evidence="1">Cell membrane</location>
        <topology evidence="1">Peripheral membrane protein</topology>
    </subcellularLocation>
</comment>
<dbReference type="RefSeq" id="WP_062725082.1">
    <property type="nucleotide sequence ID" value="NZ_KQ948947.1"/>
</dbReference>
<dbReference type="InterPro" id="IPR050763">
    <property type="entry name" value="ABC_transporter_ATP-binding"/>
</dbReference>
<dbReference type="AlphaFoldDB" id="A0A101TG21"/>
<dbReference type="InterPro" id="IPR003593">
    <property type="entry name" value="AAA+_ATPase"/>
</dbReference>